<evidence type="ECO:0000256" key="1">
    <source>
        <dbReference type="SAM" id="MobiDB-lite"/>
    </source>
</evidence>
<dbReference type="Gene3D" id="3.10.20.90">
    <property type="entry name" value="Phosphatidylinositol 3-kinase Catalytic Subunit, Chain A, domain 1"/>
    <property type="match status" value="1"/>
</dbReference>
<dbReference type="Proteomes" id="UP001370490">
    <property type="component" value="Unassembled WGS sequence"/>
</dbReference>
<dbReference type="PANTHER" id="PTHR47290:SF4">
    <property type="entry name" value="RING FINGER PROTEIN"/>
    <property type="match status" value="1"/>
</dbReference>
<feature type="region of interest" description="Disordered" evidence="1">
    <location>
        <begin position="1"/>
        <end position="22"/>
    </location>
</feature>
<dbReference type="InterPro" id="IPR044171">
    <property type="entry name" value="LAX2-like"/>
</dbReference>
<sequence>MTMVNPSAHQQQQQHQHQQKHKSIGFGEGFGRLMVELGGGGYEYDGYRSCSSLGASSFSFPFSCDRLLMAEDESTTHTNTNCATNEDAGAGGGGSGSKEVAQEGGDHRDREEAGWLQLGIAVGTTTSSTSTSERKGGALVELDLLTATSNPSYSSTQQQQEEEARPILAADAMFGHHHMMMRPPVPVGVVSSLNLQQQQQHLSTTSSPSNFRVQPHPHQQQVNWVLRPSLRSQTTATTALSRSFSSSSSFIMPPPVVGPYFLRSPFQGGGGEVVGPSSDLRIIDAPPRPHSGVWFVLQASQNQAKEPFLPQIPKSYLRIKDGRTTVRLLMKYLVNKLRLDSESEQVEITCRGQQLLPFLTLQHVRDNIWTPPRDELTLLPRSSTTDHVMVLHYGRIA</sequence>
<comment type="caution">
    <text evidence="2">The sequence shown here is derived from an EMBL/GenBank/DDBJ whole genome shotgun (WGS) entry which is preliminary data.</text>
</comment>
<proteinExistence type="predicted"/>
<protein>
    <submittedName>
        <fullName evidence="2">Uncharacterized protein</fullName>
    </submittedName>
</protein>
<evidence type="ECO:0000313" key="2">
    <source>
        <dbReference type="EMBL" id="KAK6922465.1"/>
    </source>
</evidence>
<dbReference type="EMBL" id="JBAMMX010000019">
    <property type="protein sequence ID" value="KAK6922465.1"/>
    <property type="molecule type" value="Genomic_DNA"/>
</dbReference>
<accession>A0AAN8UUY0</accession>
<dbReference type="PANTHER" id="PTHR47290">
    <property type="entry name" value="RING FINGER PROTEIN"/>
    <property type="match status" value="1"/>
</dbReference>
<dbReference type="AlphaFoldDB" id="A0AAN8UUY0"/>
<name>A0AAN8UUY0_9MAGN</name>
<organism evidence="2 3">
    <name type="scientific">Dillenia turbinata</name>
    <dbReference type="NCBI Taxonomy" id="194707"/>
    <lineage>
        <taxon>Eukaryota</taxon>
        <taxon>Viridiplantae</taxon>
        <taxon>Streptophyta</taxon>
        <taxon>Embryophyta</taxon>
        <taxon>Tracheophyta</taxon>
        <taxon>Spermatophyta</taxon>
        <taxon>Magnoliopsida</taxon>
        <taxon>eudicotyledons</taxon>
        <taxon>Gunneridae</taxon>
        <taxon>Pentapetalae</taxon>
        <taxon>Dilleniales</taxon>
        <taxon>Dilleniaceae</taxon>
        <taxon>Dillenia</taxon>
    </lineage>
</organism>
<feature type="compositionally biased region" description="Basic and acidic residues" evidence="1">
    <location>
        <begin position="100"/>
        <end position="110"/>
    </location>
</feature>
<evidence type="ECO:0000313" key="3">
    <source>
        <dbReference type="Proteomes" id="UP001370490"/>
    </source>
</evidence>
<keyword evidence="3" id="KW-1185">Reference proteome</keyword>
<feature type="region of interest" description="Disordered" evidence="1">
    <location>
        <begin position="76"/>
        <end position="110"/>
    </location>
</feature>
<reference evidence="2 3" key="1">
    <citation type="submission" date="2023-12" db="EMBL/GenBank/DDBJ databases">
        <title>A high-quality genome assembly for Dillenia turbinata (Dilleniales).</title>
        <authorList>
            <person name="Chanderbali A."/>
        </authorList>
    </citation>
    <scope>NUCLEOTIDE SEQUENCE [LARGE SCALE GENOMIC DNA]</scope>
    <source>
        <strain evidence="2">LSX21</strain>
        <tissue evidence="2">Leaf</tissue>
    </source>
</reference>
<gene>
    <name evidence="2" type="ORF">RJ641_012972</name>
</gene>